<dbReference type="RefSeq" id="WP_164461756.1">
    <property type="nucleotide sequence ID" value="NZ_JACIJB010000003.1"/>
</dbReference>
<dbReference type="GO" id="GO:0000774">
    <property type="term" value="F:adenyl-nucleotide exchange factor activity"/>
    <property type="evidence" value="ECO:0007669"/>
    <property type="project" value="InterPro"/>
</dbReference>
<dbReference type="Proteomes" id="UP000548978">
    <property type="component" value="Unassembled WGS sequence"/>
</dbReference>
<evidence type="ECO:0000256" key="7">
    <source>
        <dbReference type="ARBA" id="ARBA00053401"/>
    </source>
</evidence>
<evidence type="ECO:0000256" key="8">
    <source>
        <dbReference type="ARBA" id="ARBA00072274"/>
    </source>
</evidence>
<dbReference type="GO" id="GO:0051087">
    <property type="term" value="F:protein-folding chaperone binding"/>
    <property type="evidence" value="ECO:0007669"/>
    <property type="project" value="InterPro"/>
</dbReference>
<dbReference type="GO" id="GO:0042803">
    <property type="term" value="F:protein homodimerization activity"/>
    <property type="evidence" value="ECO:0007669"/>
    <property type="project" value="InterPro"/>
</dbReference>
<dbReference type="InterPro" id="IPR013805">
    <property type="entry name" value="GrpE_CC"/>
</dbReference>
<comment type="subunit">
    <text evidence="3 10">Homodimer.</text>
</comment>
<dbReference type="SUPFAM" id="SSF58014">
    <property type="entry name" value="Coiled-coil domain of nucleotide exchange factor GrpE"/>
    <property type="match status" value="1"/>
</dbReference>
<dbReference type="PANTHER" id="PTHR21237">
    <property type="entry name" value="GRPE PROTEIN"/>
    <property type="match status" value="1"/>
</dbReference>
<evidence type="ECO:0000256" key="10">
    <source>
        <dbReference type="HAMAP-Rule" id="MF_01151"/>
    </source>
</evidence>
<evidence type="ECO:0000256" key="6">
    <source>
        <dbReference type="ARBA" id="ARBA00023186"/>
    </source>
</evidence>
<dbReference type="GO" id="GO:0005737">
    <property type="term" value="C:cytoplasm"/>
    <property type="evidence" value="ECO:0007669"/>
    <property type="project" value="UniProtKB-SubCell"/>
</dbReference>
<keyword evidence="4 10" id="KW-0963">Cytoplasm</keyword>
<accession>A0A7W9E6M9</accession>
<evidence type="ECO:0000256" key="4">
    <source>
        <dbReference type="ARBA" id="ARBA00022490"/>
    </source>
</evidence>
<evidence type="ECO:0000313" key="15">
    <source>
        <dbReference type="Proteomes" id="UP000548978"/>
    </source>
</evidence>
<keyword evidence="15" id="KW-1185">Reference proteome</keyword>
<dbReference type="GO" id="GO:0051082">
    <property type="term" value="F:unfolded protein binding"/>
    <property type="evidence" value="ECO:0007669"/>
    <property type="project" value="TreeGrafter"/>
</dbReference>
<dbReference type="Pfam" id="PF01025">
    <property type="entry name" value="GrpE"/>
    <property type="match status" value="1"/>
</dbReference>
<dbReference type="CDD" id="cd00446">
    <property type="entry name" value="GrpE"/>
    <property type="match status" value="1"/>
</dbReference>
<comment type="caution">
    <text evidence="14">The sequence shown here is derived from an EMBL/GenBank/DDBJ whole genome shotgun (WGS) entry which is preliminary data.</text>
</comment>
<dbReference type="EMBL" id="JACIJB010000003">
    <property type="protein sequence ID" value="MBB5660487.1"/>
    <property type="molecule type" value="Genomic_DNA"/>
</dbReference>
<evidence type="ECO:0000256" key="13">
    <source>
        <dbReference type="SAM" id="MobiDB-lite"/>
    </source>
</evidence>
<evidence type="ECO:0000256" key="1">
    <source>
        <dbReference type="ARBA" id="ARBA00004496"/>
    </source>
</evidence>
<dbReference type="Gene3D" id="3.90.20.20">
    <property type="match status" value="1"/>
</dbReference>
<gene>
    <name evidence="10" type="primary">grpE</name>
    <name evidence="14" type="ORF">FHS65_001232</name>
</gene>
<keyword evidence="6 10" id="KW-0143">Chaperone</keyword>
<dbReference type="GO" id="GO:0006457">
    <property type="term" value="P:protein folding"/>
    <property type="evidence" value="ECO:0007669"/>
    <property type="project" value="InterPro"/>
</dbReference>
<name>A0A7W9E6M9_9CAUL</name>
<comment type="subcellular location">
    <subcellularLocation>
        <location evidence="1 10">Cytoplasm</location>
    </subcellularLocation>
</comment>
<comment type="function">
    <text evidence="7 10 11">Participates actively in the response to hyperosmotic and heat shock by preventing the aggregation of stress-denatured proteins, in association with DnaK and GrpE. It is the nucleotide exchange factor for DnaK and may function as a thermosensor. Unfolded proteins bind initially to DnaJ; upon interaction with the DnaJ-bound protein, DnaK hydrolyzes its bound ATP, resulting in the formation of a stable complex. GrpE releases ADP from DnaK; ATP binding to DnaK triggers the release of the substrate protein, thus completing the reaction cycle. Several rounds of ATP-dependent interactions between DnaJ, DnaK and GrpE are required for fully efficient folding.</text>
</comment>
<feature type="region of interest" description="Disordered" evidence="13">
    <location>
        <begin position="1"/>
        <end position="36"/>
    </location>
</feature>
<keyword evidence="5 10" id="KW-0346">Stress response</keyword>
<evidence type="ECO:0000256" key="2">
    <source>
        <dbReference type="ARBA" id="ARBA00009054"/>
    </source>
</evidence>
<evidence type="ECO:0000256" key="12">
    <source>
        <dbReference type="RuleBase" id="RU004478"/>
    </source>
</evidence>
<dbReference type="HAMAP" id="MF_01151">
    <property type="entry name" value="GrpE"/>
    <property type="match status" value="1"/>
</dbReference>
<dbReference type="AlphaFoldDB" id="A0A7W9E6M9"/>
<dbReference type="Gene3D" id="2.30.22.10">
    <property type="entry name" value="Head domain of nucleotide exchange factor GrpE"/>
    <property type="match status" value="1"/>
</dbReference>
<dbReference type="PRINTS" id="PR00773">
    <property type="entry name" value="GRPEPROTEIN"/>
</dbReference>
<dbReference type="InterPro" id="IPR009012">
    <property type="entry name" value="GrpE_head"/>
</dbReference>
<proteinExistence type="inferred from homology"/>
<comment type="similarity">
    <text evidence="2 10 12">Belongs to the GrpE family.</text>
</comment>
<evidence type="ECO:0000256" key="9">
    <source>
        <dbReference type="ARBA" id="ARBA00076414"/>
    </source>
</evidence>
<evidence type="ECO:0000256" key="5">
    <source>
        <dbReference type="ARBA" id="ARBA00023016"/>
    </source>
</evidence>
<dbReference type="PROSITE" id="PS01071">
    <property type="entry name" value="GRPE"/>
    <property type="match status" value="1"/>
</dbReference>
<dbReference type="SUPFAM" id="SSF51064">
    <property type="entry name" value="Head domain of nucleotide exchange factor GrpE"/>
    <property type="match status" value="1"/>
</dbReference>
<dbReference type="NCBIfam" id="NF010752">
    <property type="entry name" value="PRK14155.1"/>
    <property type="match status" value="1"/>
</dbReference>
<dbReference type="PANTHER" id="PTHR21237:SF23">
    <property type="entry name" value="GRPE PROTEIN HOMOLOG, MITOCHONDRIAL"/>
    <property type="match status" value="1"/>
</dbReference>
<feature type="compositionally biased region" description="Acidic residues" evidence="13">
    <location>
        <begin position="9"/>
        <end position="24"/>
    </location>
</feature>
<protein>
    <recommendedName>
        <fullName evidence="8 10">Protein GrpE</fullName>
    </recommendedName>
    <alternativeName>
        <fullName evidence="9 10">HSP-70 cofactor</fullName>
    </alternativeName>
</protein>
<evidence type="ECO:0000256" key="11">
    <source>
        <dbReference type="RuleBase" id="RU000639"/>
    </source>
</evidence>
<evidence type="ECO:0000313" key="14">
    <source>
        <dbReference type="EMBL" id="MBB5660487.1"/>
    </source>
</evidence>
<evidence type="ECO:0000256" key="3">
    <source>
        <dbReference type="ARBA" id="ARBA00011738"/>
    </source>
</evidence>
<sequence>MNDTPHDPDFDDLNGMDPADEADAEAGLNSDPAHTGVGMDNLDAILDERDQWKDRALRAVAEVENIKRRAETQNNDARAYAIQRFARDLLGVADNLERALQAAPKNAEGAEAGLVTGLELTQKSLLSAFASNNLVRVAPEAGEAFDPHLHQAMMEQPSETVPGGSVIQTLQAGYALFGRTVRPAMVVVAAKGSGPAPGTSASEAAHAYEAAASATGGAHDSKA</sequence>
<dbReference type="FunFam" id="2.30.22.10:FF:000001">
    <property type="entry name" value="Protein GrpE"/>
    <property type="match status" value="1"/>
</dbReference>
<dbReference type="InterPro" id="IPR000740">
    <property type="entry name" value="GrpE"/>
</dbReference>
<reference evidence="14 15" key="1">
    <citation type="submission" date="2020-08" db="EMBL/GenBank/DDBJ databases">
        <title>Genomic Encyclopedia of Type Strains, Phase IV (KMG-IV): sequencing the most valuable type-strain genomes for metagenomic binning, comparative biology and taxonomic classification.</title>
        <authorList>
            <person name="Goeker M."/>
        </authorList>
    </citation>
    <scope>NUCLEOTIDE SEQUENCE [LARGE SCALE GENOMIC DNA]</scope>
    <source>
        <strain evidence="14 15">DSM 24448</strain>
    </source>
</reference>
<organism evidence="14 15">
    <name type="scientific">Brevundimonas halotolerans</name>
    <dbReference type="NCBI Taxonomy" id="69670"/>
    <lineage>
        <taxon>Bacteria</taxon>
        <taxon>Pseudomonadati</taxon>
        <taxon>Pseudomonadota</taxon>
        <taxon>Alphaproteobacteria</taxon>
        <taxon>Caulobacterales</taxon>
        <taxon>Caulobacteraceae</taxon>
        <taxon>Brevundimonas</taxon>
    </lineage>
</organism>